<dbReference type="Proteomes" id="UP000217676">
    <property type="component" value="Chromosome"/>
</dbReference>
<dbReference type="EMBL" id="AP017424">
    <property type="protein sequence ID" value="BAU82914.1"/>
    <property type="molecule type" value="Genomic_DNA"/>
</dbReference>
<name>A0A160NXK7_STRLU</name>
<proteinExistence type="predicted"/>
<keyword evidence="2" id="KW-1185">Reference proteome</keyword>
<evidence type="ECO:0000313" key="2">
    <source>
        <dbReference type="Proteomes" id="UP000217676"/>
    </source>
</evidence>
<sequence length="66" mass="7797">MTSDSPICPECDQPLEPRGLLLMGREEDAKRTCRAMWRCPARHVWWHWADRSDEPLEVFPYPDLAK</sequence>
<protein>
    <submittedName>
        <fullName evidence="1">Dehydrogenase</fullName>
    </submittedName>
</protein>
<organism evidence="1 2">
    <name type="scientific">Streptomyces laurentii</name>
    <dbReference type="NCBI Taxonomy" id="39478"/>
    <lineage>
        <taxon>Bacteria</taxon>
        <taxon>Bacillati</taxon>
        <taxon>Actinomycetota</taxon>
        <taxon>Actinomycetes</taxon>
        <taxon>Kitasatosporales</taxon>
        <taxon>Streptomycetaceae</taxon>
        <taxon>Streptomyces</taxon>
    </lineage>
</organism>
<evidence type="ECO:0000313" key="1">
    <source>
        <dbReference type="EMBL" id="BAU82914.1"/>
    </source>
</evidence>
<dbReference type="AlphaFoldDB" id="A0A160NXK7"/>
<accession>A0A160NXK7</accession>
<dbReference type="KEGG" id="slau:SLA_1976"/>
<gene>
    <name evidence="1" type="ORF">SLA_1976</name>
</gene>
<reference evidence="1 2" key="1">
    <citation type="journal article" date="2016" name="Genome Announc.">
        <title>Complete Genome Sequence of Thiostrepton-Producing Streptomyces laurentii ATCC 31255.</title>
        <authorList>
            <person name="Doi K."/>
            <person name="Fujino Y."/>
            <person name="Nagayoshi Y."/>
            <person name="Ohshima T."/>
            <person name="Ogata S."/>
        </authorList>
    </citation>
    <scope>NUCLEOTIDE SEQUENCE [LARGE SCALE GENOMIC DNA]</scope>
    <source>
        <strain evidence="1 2">ATCC 31255</strain>
    </source>
</reference>